<dbReference type="InterPro" id="IPR001611">
    <property type="entry name" value="Leu-rich_rpt"/>
</dbReference>
<feature type="region of interest" description="Disordered" evidence="4">
    <location>
        <begin position="278"/>
        <end position="341"/>
    </location>
</feature>
<dbReference type="Gene3D" id="3.80.10.10">
    <property type="entry name" value="Ribonuclease Inhibitor"/>
    <property type="match status" value="2"/>
</dbReference>
<dbReference type="InterPro" id="IPR052311">
    <property type="entry name" value="MMS22L-TONSL_complex_comp"/>
</dbReference>
<accession>A0AA35W9Q7</accession>
<dbReference type="Pfam" id="PF13516">
    <property type="entry name" value="LRR_6"/>
    <property type="match status" value="3"/>
</dbReference>
<feature type="region of interest" description="Disordered" evidence="4">
    <location>
        <begin position="113"/>
        <end position="190"/>
    </location>
</feature>
<evidence type="ECO:0000256" key="2">
    <source>
        <dbReference type="ARBA" id="ARBA00022737"/>
    </source>
</evidence>
<dbReference type="GO" id="GO:0043596">
    <property type="term" value="C:nuclear replication fork"/>
    <property type="evidence" value="ECO:0007669"/>
    <property type="project" value="TreeGrafter"/>
</dbReference>
<feature type="region of interest" description="Disordered" evidence="4">
    <location>
        <begin position="532"/>
        <end position="554"/>
    </location>
</feature>
<keyword evidence="3" id="KW-0539">Nucleus</keyword>
<evidence type="ECO:0000256" key="4">
    <source>
        <dbReference type="SAM" id="MobiDB-lite"/>
    </source>
</evidence>
<evidence type="ECO:0000256" key="3">
    <source>
        <dbReference type="ARBA" id="ARBA00023242"/>
    </source>
</evidence>
<dbReference type="InterPro" id="IPR032675">
    <property type="entry name" value="LRR_dom_sf"/>
</dbReference>
<comment type="caution">
    <text evidence="5">The sequence shown here is derived from an EMBL/GenBank/DDBJ whole genome shotgun (WGS) entry which is preliminary data.</text>
</comment>
<dbReference type="GO" id="GO:0000724">
    <property type="term" value="P:double-strand break repair via homologous recombination"/>
    <property type="evidence" value="ECO:0007669"/>
    <property type="project" value="TreeGrafter"/>
</dbReference>
<sequence length="816" mass="88602">MVNERLASAAESSDQYELDEEHMAIRHFLVAEMRKRGWSGEEAPVIRERNESRGRSVSVSRSVEDVGGGRRGGRRLQRRGSGMTDRTGRSVLISDDEDDNYDGVSFAPQSLHRWGGRSSTSRLDPLRASSRKEPFTSKSIARQNSRTNSGSTSLVRHNNIDNVTKSRQLKRPFAQQEDAPPALIPEDRVESSITTGAYPVIDHWLEDDVGCRHQTKKRKSRDPFSSSHSQRSSHSSSGGTKGTLSLRDLRGGVGSTRSRQRVLYSSVSNVERSTCAGGELAKSSRDGGDLCSDVVTVDSSPESSPHQEHTFTSHTSHSLTQPPALHVTSRGRATKSTQPSQPLLLPLRIRVRIQSKSYLVPCPAKLPGGSDSTIQWLATQAGERYYAQHGVRPRLSLATSDGALLSGDDVVAHVLQSGEEVEGQVEQWHLPPLPERYQMACATSGLECHKKVQELFQGSSSLSVLDLSHFSLLPTHLPPLFTSLRGHTPLTNLSLAGNRLNPEGLSLLANSLSRHPNLRALDLSCTGLTPQGLETLSNPSSPSSMAPQPHSTPSCKPWSSLRELSLAHNPLGVDCGPSLSALLSLTPDLRELRLQSCGLEARAMERHTGLGHTLRGLGHLTEVVVSLNPLGPRGVASLLQCLPTEHLSTLDLANTSTDLPLAPTLLEDPKVLEFFTQVSSKLECLSLSHCPLEMESLLQLLGDCGHLRELRLAAVGLTSLSTTPLSKFVQRCQGLRLLDVSGNEGLGNEGCLRLLHSCSVAGRDLKMDLRSCGMTSPLPRQLSGALSDLVAKNVAEIMGNRIDSTEYVSLFQTKSE</sequence>
<feature type="compositionally biased region" description="Low complexity" evidence="4">
    <location>
        <begin position="225"/>
        <end position="237"/>
    </location>
</feature>
<gene>
    <name evidence="5" type="ORF">GBAR_LOCUS6247</name>
</gene>
<feature type="region of interest" description="Disordered" evidence="4">
    <location>
        <begin position="49"/>
        <end position="98"/>
    </location>
</feature>
<reference evidence="5" key="1">
    <citation type="submission" date="2023-03" db="EMBL/GenBank/DDBJ databases">
        <authorList>
            <person name="Steffen K."/>
            <person name="Cardenas P."/>
        </authorList>
    </citation>
    <scope>NUCLEOTIDE SEQUENCE</scope>
</reference>
<dbReference type="PANTHER" id="PTHR46358">
    <property type="entry name" value="TONSOKU-LIKE PROTEIN"/>
    <property type="match status" value="1"/>
</dbReference>
<feature type="region of interest" description="Disordered" evidence="4">
    <location>
        <begin position="212"/>
        <end position="265"/>
    </location>
</feature>
<evidence type="ECO:0000313" key="6">
    <source>
        <dbReference type="Proteomes" id="UP001174909"/>
    </source>
</evidence>
<keyword evidence="2" id="KW-0677">Repeat</keyword>
<feature type="compositionally biased region" description="Polar residues" evidence="4">
    <location>
        <begin position="136"/>
        <end position="166"/>
    </location>
</feature>
<dbReference type="SUPFAM" id="SSF52047">
    <property type="entry name" value="RNI-like"/>
    <property type="match status" value="1"/>
</dbReference>
<evidence type="ECO:0000256" key="1">
    <source>
        <dbReference type="ARBA" id="ARBA00004123"/>
    </source>
</evidence>
<dbReference type="EMBL" id="CASHTH010000934">
    <property type="protein sequence ID" value="CAI8009251.1"/>
    <property type="molecule type" value="Genomic_DNA"/>
</dbReference>
<name>A0AA35W9Q7_GEOBA</name>
<dbReference type="AlphaFoldDB" id="A0AA35W9Q7"/>
<dbReference type="Proteomes" id="UP001174909">
    <property type="component" value="Unassembled WGS sequence"/>
</dbReference>
<dbReference type="GO" id="GO:0031297">
    <property type="term" value="P:replication fork processing"/>
    <property type="evidence" value="ECO:0007669"/>
    <property type="project" value="TreeGrafter"/>
</dbReference>
<evidence type="ECO:0000313" key="5">
    <source>
        <dbReference type="EMBL" id="CAI8009251.1"/>
    </source>
</evidence>
<keyword evidence="6" id="KW-1185">Reference proteome</keyword>
<dbReference type="PANTHER" id="PTHR46358:SF1">
    <property type="entry name" value="TONSOKU-LIKE PROTEIN"/>
    <property type="match status" value="1"/>
</dbReference>
<comment type="subcellular location">
    <subcellularLocation>
        <location evidence="1">Nucleus</location>
    </subcellularLocation>
</comment>
<protein>
    <submittedName>
        <fullName evidence="5">Tonsoku-like protein</fullName>
    </submittedName>
</protein>
<proteinExistence type="predicted"/>
<organism evidence="5 6">
    <name type="scientific">Geodia barretti</name>
    <name type="common">Barrett's horny sponge</name>
    <dbReference type="NCBI Taxonomy" id="519541"/>
    <lineage>
        <taxon>Eukaryota</taxon>
        <taxon>Metazoa</taxon>
        <taxon>Porifera</taxon>
        <taxon>Demospongiae</taxon>
        <taxon>Heteroscleromorpha</taxon>
        <taxon>Tetractinellida</taxon>
        <taxon>Astrophorina</taxon>
        <taxon>Geodiidae</taxon>
        <taxon>Geodia</taxon>
    </lineage>
</organism>
<dbReference type="SMART" id="SM00368">
    <property type="entry name" value="LRR_RI"/>
    <property type="match status" value="6"/>
</dbReference>